<evidence type="ECO:0000256" key="2">
    <source>
        <dbReference type="ARBA" id="ARBA00022676"/>
    </source>
</evidence>
<evidence type="ECO:0000259" key="4">
    <source>
        <dbReference type="Pfam" id="PF00535"/>
    </source>
</evidence>
<feature type="domain" description="Glycosyltransferase 2-like" evidence="4">
    <location>
        <begin position="280"/>
        <end position="383"/>
    </location>
</feature>
<dbReference type="InterPro" id="IPR029044">
    <property type="entry name" value="Nucleotide-diphossugar_trans"/>
</dbReference>
<dbReference type="AlphaFoldDB" id="Q4V136"/>
<dbReference type="InterPro" id="IPR039528">
    <property type="entry name" value="DPM1-like"/>
</dbReference>
<geneLocation type="plasmid" evidence="5 6">
    <name>pE33L466</name>
</geneLocation>
<keyword evidence="3 5" id="KW-0808">Transferase</keyword>
<comment type="similarity">
    <text evidence="1">Belongs to the glycosyltransferase 2 family.</text>
</comment>
<organism evidence="5 6">
    <name type="scientific">Bacillus cereus (strain ZK / E33L)</name>
    <dbReference type="NCBI Taxonomy" id="288681"/>
    <lineage>
        <taxon>Bacteria</taxon>
        <taxon>Bacillati</taxon>
        <taxon>Bacillota</taxon>
        <taxon>Bacilli</taxon>
        <taxon>Bacillales</taxon>
        <taxon>Bacillaceae</taxon>
        <taxon>Bacillus</taxon>
        <taxon>Bacillus cereus group</taxon>
    </lineage>
</organism>
<evidence type="ECO:0000256" key="1">
    <source>
        <dbReference type="ARBA" id="ARBA00006739"/>
    </source>
</evidence>
<dbReference type="Proteomes" id="UP000002612">
    <property type="component" value="Plasmid pE33L466"/>
</dbReference>
<keyword evidence="2 5" id="KW-0328">Glycosyltransferase</keyword>
<dbReference type="InterPro" id="IPR001173">
    <property type="entry name" value="Glyco_trans_2-like"/>
</dbReference>
<dbReference type="Pfam" id="PF00535">
    <property type="entry name" value="Glycos_transf_2"/>
    <property type="match status" value="2"/>
</dbReference>
<dbReference type="RefSeq" id="WP_000753241.1">
    <property type="nucleotide sequence ID" value="NC_007103.1"/>
</dbReference>
<evidence type="ECO:0000256" key="3">
    <source>
        <dbReference type="ARBA" id="ARBA00022679"/>
    </source>
</evidence>
<proteinExistence type="inferred from homology"/>
<dbReference type="KEGG" id="bcz:pE33L466_0435"/>
<dbReference type="EC" id="2.4.-.-" evidence="5"/>
<dbReference type="Gene3D" id="3.90.550.10">
    <property type="entry name" value="Spore Coat Polysaccharide Biosynthesis Protein SpsA, Chain A"/>
    <property type="match status" value="2"/>
</dbReference>
<dbReference type="GO" id="GO:0009247">
    <property type="term" value="P:glycolipid biosynthetic process"/>
    <property type="evidence" value="ECO:0007669"/>
    <property type="project" value="TreeGrafter"/>
</dbReference>
<keyword evidence="5" id="KW-0614">Plasmid</keyword>
<name>Q4V136_BACCZ</name>
<feature type="domain" description="Glycosyltransferase 2-like" evidence="4">
    <location>
        <begin position="6"/>
        <end position="140"/>
    </location>
</feature>
<protein>
    <submittedName>
        <fullName evidence="5">Glycosyltransferase</fullName>
        <ecNumber evidence="5">2.4.-.-</ecNumber>
    </submittedName>
</protein>
<evidence type="ECO:0000313" key="6">
    <source>
        <dbReference type="Proteomes" id="UP000002612"/>
    </source>
</evidence>
<dbReference type="PANTHER" id="PTHR43398:SF1">
    <property type="entry name" value="DOLICHOL-PHOSPHATE MANNOSYLTRANSFERASE SUBUNIT 1"/>
    <property type="match status" value="1"/>
</dbReference>
<gene>
    <name evidence="5" type="ordered locus">pE33L466_0435</name>
</gene>
<dbReference type="SUPFAM" id="SSF53448">
    <property type="entry name" value="Nucleotide-diphospho-sugar transferases"/>
    <property type="match status" value="2"/>
</dbReference>
<dbReference type="GO" id="GO:0004582">
    <property type="term" value="F:dolichyl-phosphate beta-D-mannosyltransferase activity"/>
    <property type="evidence" value="ECO:0007669"/>
    <property type="project" value="InterPro"/>
</dbReference>
<evidence type="ECO:0000313" key="5">
    <source>
        <dbReference type="EMBL" id="AAY60571.1"/>
    </source>
</evidence>
<dbReference type="EMBL" id="CP000040">
    <property type="protein sequence ID" value="AAY60571.1"/>
    <property type="molecule type" value="Genomic_DNA"/>
</dbReference>
<dbReference type="GO" id="GO:0016020">
    <property type="term" value="C:membrane"/>
    <property type="evidence" value="ECO:0007669"/>
    <property type="project" value="GOC"/>
</dbReference>
<reference evidence="6" key="1">
    <citation type="journal article" date="2006" name="J. Bacteriol.">
        <title>Pathogenomic sequence analysis of Bacillus cereus and Bacillus thuringiensis isolates closely related to Bacillus anthracis.</title>
        <authorList>
            <person name="Han C.S."/>
            <person name="Xie G."/>
            <person name="Challacombe J.F."/>
            <person name="Altherr M.R."/>
            <person name="Bhotika S.S."/>
            <person name="Brown N."/>
            <person name="Bruce D."/>
            <person name="Campbell C.S."/>
            <person name="Campbell M.L."/>
            <person name="Chen J."/>
            <person name="Chertkov O."/>
            <person name="Cleland C."/>
            <person name="Dimitrijevic M."/>
            <person name="Doggett N.A."/>
            <person name="Fawcett J.J."/>
            <person name="Glavina T."/>
            <person name="Goodwin L.A."/>
            <person name="Green L.D."/>
            <person name="Hill K.K."/>
            <person name="Hitchcock P."/>
            <person name="Jackson P.J."/>
            <person name="Keim P."/>
            <person name="Kewalramani A.R."/>
            <person name="Longmire J."/>
            <person name="Lucas S."/>
            <person name="Malfatti S."/>
            <person name="McMurry K."/>
            <person name="Meincke L.J."/>
            <person name="Misra M."/>
            <person name="Moseman B.L."/>
            <person name="Mundt M."/>
            <person name="Munk A.C."/>
            <person name="Okinaka R.T."/>
            <person name="Parson-Quintana B."/>
            <person name="Reilly L.P."/>
            <person name="Richardson P."/>
            <person name="Robinson D.L."/>
            <person name="Rubin E."/>
            <person name="Saunders E."/>
            <person name="Tapia R."/>
            <person name="Tesmer J.G."/>
            <person name="Thayer N."/>
            <person name="Thompson L.S."/>
            <person name="Tice H."/>
            <person name="Ticknor L.O."/>
            <person name="Wills P.L."/>
            <person name="Brettin T.S."/>
            <person name="Gilna P."/>
        </authorList>
    </citation>
    <scope>NUCLEOTIDE SEQUENCE [LARGE SCALE GENOMIC DNA]</scope>
    <source>
        <strain evidence="6">ZK / E33L</strain>
        <plasmid evidence="6">pE33L466</plasmid>
    </source>
</reference>
<accession>Q4V136</accession>
<sequence length="512" mass="57288">MKKTLSIIIPVYNEENTLDNILQNYRILNPLEIIIVANGCNDRSIEIANTHKCKVLEFASPLGHNVGRAIGAKKAQGDILLFVDADFTINPSILKKFLSPLFLGQADVILNNLDYIFHKKQKPHSTTIWRQISNQFFHRPDLGIDSLVSVPHAITKEVVHKIGTDCLANPTLALLKIIQYQFKIHNDLEIDVISPNRYRPAQHLNTPTTLSVSEKRIIGNHIEATSQWLKDLQDSRANYFDGERKLEILEDLKSNKQQFLPNITRGIEKTTTLYNKKQLSIIIPVQNEENTIEDVIAEAQKLAPVEIIVVVNGSTDSTEELAIKSGATVITYKETLGNDTGRAVGAYFAKGDILLFIDGDFVISSTDLSPFVYAIQQGVDLALNDLEHYLTYRFPLHIVTACKYGVNLACNRKDLGVGSSTAVPHAFSKTCITEIGFETLASPVISQVKEILNGYQIKNVHRVEVDKMNRIRPDKHFSKVRTELPPSTTRIVGDHIEGISHLIDTLGRRGPF</sequence>
<dbReference type="PANTHER" id="PTHR43398">
    <property type="entry name" value="DOLICHOL-PHOSPHATE MANNOSYLTRANSFERASE SUBUNIT 1"/>
    <property type="match status" value="1"/>
</dbReference>
<dbReference type="CAZy" id="GT2">
    <property type="family name" value="Glycosyltransferase Family 2"/>
</dbReference>
<dbReference type="PATRIC" id="fig|288681.22.peg.5878"/>